<evidence type="ECO:0000313" key="2">
    <source>
        <dbReference type="Proteomes" id="UP000289930"/>
    </source>
</evidence>
<name>A0A410N6S7_HFTV1</name>
<evidence type="ECO:0000313" key="1">
    <source>
        <dbReference type="EMBL" id="QAS68842.1"/>
    </source>
</evidence>
<protein>
    <submittedName>
        <fullName evidence="1">Ada-like Zn-binding domain protein</fullName>
    </submittedName>
</protein>
<organism evidence="1">
    <name type="scientific">Haloferax tailed virus 1</name>
    <name type="common">HFTV1</name>
    <dbReference type="NCBI Taxonomy" id="2507575"/>
    <lineage>
        <taxon>Viruses</taxon>
        <taxon>Duplodnaviria</taxon>
        <taxon>Heunggongvirae</taxon>
        <taxon>Uroviricota</taxon>
        <taxon>Caudoviricetes</taxon>
        <taxon>Kirjokansivirales</taxon>
        <taxon>Haloferuviridae</taxon>
        <taxon>Retbasiphovirus</taxon>
        <taxon>Retbasiphovirus hantatum</taxon>
        <taxon>Retbasiphovirus HFTV1</taxon>
    </lineage>
</organism>
<proteinExistence type="predicted"/>
<sequence length="77" mass="8851">MSDEMVYVVSNRPNKVYHSDPECSRLKNANAAREVRKETVNFRECKYCSGEFTVADTTSEKNQPGWEIYRKAVSGEL</sequence>
<keyword evidence="2" id="KW-1185">Reference proteome</keyword>
<gene>
    <name evidence="1" type="ORF">HFTV1-gp09</name>
</gene>
<dbReference type="EMBL" id="MG550112">
    <property type="protein sequence ID" value="QAS68842.1"/>
    <property type="molecule type" value="Genomic_DNA"/>
</dbReference>
<dbReference type="Proteomes" id="UP000289930">
    <property type="component" value="Segment"/>
</dbReference>
<accession>A0A410N6S7</accession>
<reference evidence="1" key="1">
    <citation type="journal article" date="2019" name="Environ. Microbiol.">
        <title>Novel haloarchaeal viruses from Lake Retba infecting Haloferax and Halorubrum species.</title>
        <authorList>
            <person name="Mizuno C.M."/>
            <person name="Prajapati B."/>
            <person name="Lucas-Staat S."/>
            <person name="Sime-Ngando T."/>
            <person name="Forterre P."/>
            <person name="Bamford D.H."/>
            <person name="Prangishvili D."/>
            <person name="Krupovic M."/>
            <person name="Oksanen H.M."/>
        </authorList>
    </citation>
    <scope>NUCLEOTIDE SEQUENCE</scope>
</reference>